<proteinExistence type="predicted"/>
<dbReference type="AlphaFoldDB" id="A0A9C9NJ52"/>
<keyword evidence="1" id="KW-0812">Transmembrane</keyword>
<evidence type="ECO:0000256" key="1">
    <source>
        <dbReference type="SAM" id="Phobius"/>
    </source>
</evidence>
<name>A0A9C9NJ52_9HYPH</name>
<gene>
    <name evidence="2" type="ORF">ENH89_18705</name>
</gene>
<evidence type="ECO:0000313" key="2">
    <source>
        <dbReference type="EMBL" id="HEU02308.1"/>
    </source>
</evidence>
<evidence type="ECO:0000313" key="3">
    <source>
        <dbReference type="Proteomes" id="UP000885680"/>
    </source>
</evidence>
<keyword evidence="1" id="KW-1133">Transmembrane helix</keyword>
<comment type="caution">
    <text evidence="2">The sequence shown here is derived from an EMBL/GenBank/DDBJ whole genome shotgun (WGS) entry which is preliminary data.</text>
</comment>
<feature type="transmembrane region" description="Helical" evidence="1">
    <location>
        <begin position="125"/>
        <end position="146"/>
    </location>
</feature>
<keyword evidence="1" id="KW-0472">Membrane</keyword>
<dbReference type="EMBL" id="DRGN01000274">
    <property type="protein sequence ID" value="HEU02308.1"/>
    <property type="molecule type" value="Genomic_DNA"/>
</dbReference>
<organism evidence="2 3">
    <name type="scientific">Aurantimonas coralicida</name>
    <dbReference type="NCBI Taxonomy" id="182270"/>
    <lineage>
        <taxon>Bacteria</taxon>
        <taxon>Pseudomonadati</taxon>
        <taxon>Pseudomonadota</taxon>
        <taxon>Alphaproteobacteria</taxon>
        <taxon>Hyphomicrobiales</taxon>
        <taxon>Aurantimonadaceae</taxon>
        <taxon>Aurantimonas</taxon>
    </lineage>
</organism>
<dbReference type="PROSITE" id="PS51257">
    <property type="entry name" value="PROKAR_LIPOPROTEIN"/>
    <property type="match status" value="1"/>
</dbReference>
<protein>
    <submittedName>
        <fullName evidence="2">Uncharacterized protein</fullName>
    </submittedName>
</protein>
<dbReference type="Proteomes" id="UP000885680">
    <property type="component" value="Unassembled WGS sequence"/>
</dbReference>
<reference evidence="2" key="1">
    <citation type="journal article" date="2020" name="mSystems">
        <title>Genome- and Community-Level Interaction Insights into Carbon Utilization and Element Cycling Functions of Hydrothermarchaeota in Hydrothermal Sediment.</title>
        <authorList>
            <person name="Zhou Z."/>
            <person name="Liu Y."/>
            <person name="Xu W."/>
            <person name="Pan J."/>
            <person name="Luo Z.H."/>
            <person name="Li M."/>
        </authorList>
    </citation>
    <scope>NUCLEOTIDE SEQUENCE</scope>
    <source>
        <strain evidence="2">HyVt-347</strain>
    </source>
</reference>
<sequence length="152" mass="16521">MSSIASRPRRLIGCVLIPGLVLVGCLAYPTDALGAEPSVVHLGVGDVAPFDGDLFTVERSIRMGLRVEGCEEQTRLNLTRTTRIFEAELRYERQAAAARLDAQLARTEIVKLELDEALAWYRSPVVVATVAVVAPLAAATVVGYTWTQLARQ</sequence>
<accession>A0A9C9NJ52</accession>